<dbReference type="PRINTS" id="PR00837">
    <property type="entry name" value="V5TPXLIKE"/>
</dbReference>
<organism evidence="3 4">
    <name type="scientific">Akanthomyces muscarius</name>
    <name type="common">Entomopathogenic fungus</name>
    <name type="synonym">Lecanicillium muscarium</name>
    <dbReference type="NCBI Taxonomy" id="2231603"/>
    <lineage>
        <taxon>Eukaryota</taxon>
        <taxon>Fungi</taxon>
        <taxon>Dikarya</taxon>
        <taxon>Ascomycota</taxon>
        <taxon>Pezizomycotina</taxon>
        <taxon>Sordariomycetes</taxon>
        <taxon>Hypocreomycetidae</taxon>
        <taxon>Hypocreales</taxon>
        <taxon>Cordycipitaceae</taxon>
        <taxon>Akanthomyces</taxon>
    </lineage>
</organism>
<dbReference type="GO" id="GO:0005576">
    <property type="term" value="C:extracellular region"/>
    <property type="evidence" value="ECO:0007669"/>
    <property type="project" value="InterPro"/>
</dbReference>
<keyword evidence="4" id="KW-1185">Reference proteome</keyword>
<protein>
    <recommendedName>
        <fullName evidence="2">SCP domain-containing protein</fullName>
    </recommendedName>
</protein>
<dbReference type="KEGG" id="amus:LMH87_010692"/>
<dbReference type="InterPro" id="IPR035940">
    <property type="entry name" value="CAP_sf"/>
</dbReference>
<dbReference type="InterPro" id="IPR001283">
    <property type="entry name" value="CRISP-related"/>
</dbReference>
<dbReference type="InterPro" id="IPR018244">
    <property type="entry name" value="Allrgn_V5/Tpx1_CS"/>
</dbReference>
<name>A0A9W8QAA9_AKAMU</name>
<dbReference type="SUPFAM" id="SSF55797">
    <property type="entry name" value="PR-1-like"/>
    <property type="match status" value="1"/>
</dbReference>
<feature type="domain" description="SCP" evidence="2">
    <location>
        <begin position="82"/>
        <end position="211"/>
    </location>
</feature>
<feature type="transmembrane region" description="Helical" evidence="1">
    <location>
        <begin position="21"/>
        <end position="40"/>
    </location>
</feature>
<dbReference type="RefSeq" id="XP_056051632.1">
    <property type="nucleotide sequence ID" value="XM_056199710.1"/>
</dbReference>
<sequence length="250" mass="27388">MRLCWPLCRHSPFLNVNRCSYFELLYTSACLLHGITMILTPLSSLFLLPLLLQPAAAAAATVTVTAAPSIPSKEPSYSKRYVFTSAVLNSTNTYRAQHNASSLTWNATLASFAASYLEAAQKDDCKFEHSGGPYGENIAIGYANATAAMEAWGDERKEYSFGKPGFDHGTGHFTQLVWKDTTTVGCERVLCEGVKGWFVACEYWPRGNVQGEFGDEVQKQVESGSGAERLRAELGLVAMATAMAVWLSWM</sequence>
<dbReference type="EMBL" id="JAJHUN010000009">
    <property type="protein sequence ID" value="KAJ4149918.1"/>
    <property type="molecule type" value="Genomic_DNA"/>
</dbReference>
<dbReference type="GeneID" id="80897851"/>
<gene>
    <name evidence="3" type="ORF">LMH87_010692</name>
</gene>
<keyword evidence="1" id="KW-0472">Membrane</keyword>
<evidence type="ECO:0000256" key="1">
    <source>
        <dbReference type="SAM" id="Phobius"/>
    </source>
</evidence>
<proteinExistence type="predicted"/>
<dbReference type="SMART" id="SM00198">
    <property type="entry name" value="SCP"/>
    <property type="match status" value="1"/>
</dbReference>
<keyword evidence="1" id="KW-1133">Transmembrane helix</keyword>
<dbReference type="InterPro" id="IPR014044">
    <property type="entry name" value="CAP_dom"/>
</dbReference>
<dbReference type="AlphaFoldDB" id="A0A9W8QAA9"/>
<keyword evidence="1" id="KW-0812">Transmembrane</keyword>
<evidence type="ECO:0000313" key="3">
    <source>
        <dbReference type="EMBL" id="KAJ4149918.1"/>
    </source>
</evidence>
<dbReference type="Gene3D" id="3.40.33.10">
    <property type="entry name" value="CAP"/>
    <property type="match status" value="1"/>
</dbReference>
<reference evidence="3" key="1">
    <citation type="journal article" date="2023" name="Access Microbiol">
        <title>De-novo genome assembly for Akanthomyces muscarius, a biocontrol agent of insect agricultural pests.</title>
        <authorList>
            <person name="Erdos Z."/>
            <person name="Studholme D.J."/>
            <person name="Raymond B."/>
            <person name="Sharma M."/>
        </authorList>
    </citation>
    <scope>NUCLEOTIDE SEQUENCE</scope>
    <source>
        <strain evidence="3">Ve6</strain>
    </source>
</reference>
<dbReference type="PROSITE" id="PS01009">
    <property type="entry name" value="CRISP_1"/>
    <property type="match status" value="1"/>
</dbReference>
<dbReference type="Proteomes" id="UP001144673">
    <property type="component" value="Chromosome 4"/>
</dbReference>
<comment type="caution">
    <text evidence="3">The sequence shown here is derived from an EMBL/GenBank/DDBJ whole genome shotgun (WGS) entry which is preliminary data.</text>
</comment>
<accession>A0A9W8QAA9</accession>
<evidence type="ECO:0000313" key="4">
    <source>
        <dbReference type="Proteomes" id="UP001144673"/>
    </source>
</evidence>
<dbReference type="PANTHER" id="PTHR10334">
    <property type="entry name" value="CYSTEINE-RICH SECRETORY PROTEIN-RELATED"/>
    <property type="match status" value="1"/>
</dbReference>
<evidence type="ECO:0000259" key="2">
    <source>
        <dbReference type="SMART" id="SM00198"/>
    </source>
</evidence>
<dbReference type="Pfam" id="PF00188">
    <property type="entry name" value="CAP"/>
    <property type="match status" value="1"/>
</dbReference>